<keyword evidence="1" id="KW-0472">Membrane</keyword>
<keyword evidence="1" id="KW-0812">Transmembrane</keyword>
<reference evidence="2" key="1">
    <citation type="submission" date="2022-10" db="EMBL/GenBank/DDBJ databases">
        <title>The complete genomes of actinobacterial strains from the NBC collection.</title>
        <authorList>
            <person name="Joergensen T.S."/>
            <person name="Alvarez Arevalo M."/>
            <person name="Sterndorff E.B."/>
            <person name="Faurdal D."/>
            <person name="Vuksanovic O."/>
            <person name="Mourched A.-S."/>
            <person name="Charusanti P."/>
            <person name="Shaw S."/>
            <person name="Blin K."/>
            <person name="Weber T."/>
        </authorList>
    </citation>
    <scope>NUCLEOTIDE SEQUENCE</scope>
    <source>
        <strain evidence="2">NBC_00303</strain>
    </source>
</reference>
<dbReference type="EMBL" id="CP108036">
    <property type="protein sequence ID" value="WUN78095.1"/>
    <property type="molecule type" value="Genomic_DNA"/>
</dbReference>
<dbReference type="RefSeq" id="WP_266494101.1">
    <property type="nucleotide sequence ID" value="NZ_CP108036.1"/>
</dbReference>
<proteinExistence type="predicted"/>
<protein>
    <submittedName>
        <fullName evidence="2">Uncharacterized protein</fullName>
    </submittedName>
</protein>
<organism evidence="2 3">
    <name type="scientific">Streptomyces erythrochromogenes</name>
    <dbReference type="NCBI Taxonomy" id="285574"/>
    <lineage>
        <taxon>Bacteria</taxon>
        <taxon>Bacillati</taxon>
        <taxon>Actinomycetota</taxon>
        <taxon>Actinomycetes</taxon>
        <taxon>Kitasatosporales</taxon>
        <taxon>Streptomycetaceae</taxon>
        <taxon>Streptomyces</taxon>
    </lineage>
</organism>
<feature type="transmembrane region" description="Helical" evidence="1">
    <location>
        <begin position="20"/>
        <end position="39"/>
    </location>
</feature>
<name>A0ABZ1Q6J6_9ACTN</name>
<dbReference type="Proteomes" id="UP001432312">
    <property type="component" value="Chromosome"/>
</dbReference>
<keyword evidence="1" id="KW-1133">Transmembrane helix</keyword>
<evidence type="ECO:0000256" key="1">
    <source>
        <dbReference type="SAM" id="Phobius"/>
    </source>
</evidence>
<accession>A0ABZ1Q6J6</accession>
<sequence>MPGGGLLGWARRNLTEPRIAVALVIVGAPATLAGAWLYVLPGPGFPVLVIGLAALITGLAMLGSRAGRG</sequence>
<gene>
    <name evidence="2" type="ORF">OHA91_06100</name>
</gene>
<evidence type="ECO:0000313" key="2">
    <source>
        <dbReference type="EMBL" id="WUN78095.1"/>
    </source>
</evidence>
<dbReference type="GeneID" id="95495589"/>
<feature type="transmembrane region" description="Helical" evidence="1">
    <location>
        <begin position="45"/>
        <end position="63"/>
    </location>
</feature>
<evidence type="ECO:0000313" key="3">
    <source>
        <dbReference type="Proteomes" id="UP001432312"/>
    </source>
</evidence>
<keyword evidence="3" id="KW-1185">Reference proteome</keyword>